<protein>
    <submittedName>
        <fullName evidence="4">TIGR01777 family protein</fullName>
    </submittedName>
</protein>
<gene>
    <name evidence="4" type="ORF">DN068_11870</name>
</gene>
<dbReference type="OrthoDB" id="9801773at2"/>
<dbReference type="NCBIfam" id="TIGR01777">
    <property type="entry name" value="yfcH"/>
    <property type="match status" value="1"/>
</dbReference>
<dbReference type="InterPro" id="IPR013549">
    <property type="entry name" value="DUF1731"/>
</dbReference>
<dbReference type="Gene3D" id="3.40.50.720">
    <property type="entry name" value="NAD(P)-binding Rossmann-like Domain"/>
    <property type="match status" value="1"/>
</dbReference>
<evidence type="ECO:0000313" key="4">
    <source>
        <dbReference type="EMBL" id="PZF72555.1"/>
    </source>
</evidence>
<dbReference type="PANTHER" id="PTHR11092">
    <property type="entry name" value="SUGAR NUCLEOTIDE EPIMERASE RELATED"/>
    <property type="match status" value="1"/>
</dbReference>
<dbReference type="PANTHER" id="PTHR11092:SF0">
    <property type="entry name" value="EPIMERASE FAMILY PROTEIN SDR39U1"/>
    <property type="match status" value="1"/>
</dbReference>
<name>A0A2W2AAZ2_9BACT</name>
<dbReference type="SUPFAM" id="SSF51735">
    <property type="entry name" value="NAD(P)-binding Rossmann-fold domains"/>
    <property type="match status" value="1"/>
</dbReference>
<comment type="similarity">
    <text evidence="1">Belongs to the NAD(P)-dependent epimerase/dehydratase family. SDR39U1 subfamily.</text>
</comment>
<evidence type="ECO:0000259" key="3">
    <source>
        <dbReference type="Pfam" id="PF08338"/>
    </source>
</evidence>
<evidence type="ECO:0000259" key="2">
    <source>
        <dbReference type="Pfam" id="PF01370"/>
    </source>
</evidence>
<dbReference type="Proteomes" id="UP000248745">
    <property type="component" value="Unassembled WGS sequence"/>
</dbReference>
<keyword evidence="5" id="KW-1185">Reference proteome</keyword>
<proteinExistence type="inferred from homology"/>
<reference evidence="4 5" key="1">
    <citation type="submission" date="2018-06" db="EMBL/GenBank/DDBJ databases">
        <title>Mucibacter soli gen. nov., sp. nov., a new member of the family Chitinophagaceae producing mucin.</title>
        <authorList>
            <person name="Kim M.-K."/>
            <person name="Park S."/>
            <person name="Kim T.-S."/>
            <person name="Joung Y."/>
            <person name="Han J.-H."/>
            <person name="Kim S.B."/>
        </authorList>
    </citation>
    <scope>NUCLEOTIDE SEQUENCE [LARGE SCALE GENOMIC DNA]</scope>
    <source>
        <strain evidence="4 5">R1-15</strain>
    </source>
</reference>
<organism evidence="4 5">
    <name type="scientific">Taibaiella soli</name>
    <dbReference type="NCBI Taxonomy" id="1649169"/>
    <lineage>
        <taxon>Bacteria</taxon>
        <taxon>Pseudomonadati</taxon>
        <taxon>Bacteroidota</taxon>
        <taxon>Chitinophagia</taxon>
        <taxon>Chitinophagales</taxon>
        <taxon>Chitinophagaceae</taxon>
        <taxon>Taibaiella</taxon>
    </lineage>
</organism>
<evidence type="ECO:0000313" key="5">
    <source>
        <dbReference type="Proteomes" id="UP000248745"/>
    </source>
</evidence>
<evidence type="ECO:0000256" key="1">
    <source>
        <dbReference type="ARBA" id="ARBA00009353"/>
    </source>
</evidence>
<feature type="domain" description="DUF1731" evidence="3">
    <location>
        <begin position="255"/>
        <end position="301"/>
    </location>
</feature>
<dbReference type="RefSeq" id="WP_110999146.1">
    <property type="nucleotide sequence ID" value="NZ_QKTW01000017.1"/>
</dbReference>
<dbReference type="Pfam" id="PF08338">
    <property type="entry name" value="DUF1731"/>
    <property type="match status" value="1"/>
</dbReference>
<dbReference type="Pfam" id="PF01370">
    <property type="entry name" value="Epimerase"/>
    <property type="match status" value="1"/>
</dbReference>
<feature type="domain" description="NAD-dependent epimerase/dehydratase" evidence="2">
    <location>
        <begin position="6"/>
        <end position="226"/>
    </location>
</feature>
<accession>A0A2W2AAZ2</accession>
<dbReference type="AlphaFoldDB" id="A0A2W2AAZ2"/>
<dbReference type="InterPro" id="IPR036291">
    <property type="entry name" value="NAD(P)-bd_dom_sf"/>
</dbReference>
<comment type="caution">
    <text evidence="4">The sequence shown here is derived from an EMBL/GenBank/DDBJ whole genome shotgun (WGS) entry which is preliminary data.</text>
</comment>
<dbReference type="InterPro" id="IPR010099">
    <property type="entry name" value="SDR39U1"/>
</dbReference>
<dbReference type="InterPro" id="IPR001509">
    <property type="entry name" value="Epimerase_deHydtase"/>
</dbReference>
<sequence length="305" mass="33745">MQTIGITGGTGFVGHHLATQLQSEGYKVIIFTRSAKQTGDEQLSYAHWDPDNKKCDIAALGKADAMVHLAGASIAGKRWTPERKKEIIDSRVASTRFLVQMLQIHAPNCKTLLCASATGFYGPDRPGLTPFTEEAPAYPDFLGEVCREWEEASEEAAHFLRRVIVRFGIVLGKESGAFLEFEKPTRMGVLPILGSGQQMVCWIHVEDLARMITFLLQHDTLYGIYNGVAPVPVSNKRLMKDIGQEKGGIKIPVPVPSFVLKMMLGEMSVEVLKSTTVSAEKILRAGFSFKYPNIEKAVHDLLKKR</sequence>
<dbReference type="EMBL" id="QKTW01000017">
    <property type="protein sequence ID" value="PZF72555.1"/>
    <property type="molecule type" value="Genomic_DNA"/>
</dbReference>